<feature type="transmembrane region" description="Helical" evidence="8">
    <location>
        <begin position="103"/>
        <end position="122"/>
    </location>
</feature>
<feature type="transmembrane region" description="Helical" evidence="8">
    <location>
        <begin position="197"/>
        <end position="219"/>
    </location>
</feature>
<dbReference type="Gene3D" id="1.10.3720.10">
    <property type="entry name" value="MetI-like"/>
    <property type="match status" value="1"/>
</dbReference>
<dbReference type="PROSITE" id="PS50928">
    <property type="entry name" value="ABC_TM1"/>
    <property type="match status" value="1"/>
</dbReference>
<dbReference type="Proteomes" id="UP000018769">
    <property type="component" value="Chromosome I"/>
</dbReference>
<feature type="transmembrane region" description="Helical" evidence="8">
    <location>
        <begin position="258"/>
        <end position="277"/>
    </location>
</feature>
<protein>
    <submittedName>
        <fullName evidence="10">Spermidine/putrescine transport system permease component I</fullName>
    </submittedName>
</protein>
<evidence type="ECO:0000313" key="11">
    <source>
        <dbReference type="Proteomes" id="UP000018769"/>
    </source>
</evidence>
<dbReference type="eggNOG" id="COG1176">
    <property type="taxonomic scope" value="Bacteria"/>
</dbReference>
<proteinExistence type="inferred from homology"/>
<feature type="transmembrane region" description="Helical" evidence="8">
    <location>
        <begin position="153"/>
        <end position="176"/>
    </location>
</feature>
<dbReference type="Pfam" id="PF00528">
    <property type="entry name" value="BPD_transp_1"/>
    <property type="match status" value="1"/>
</dbReference>
<evidence type="ECO:0000256" key="3">
    <source>
        <dbReference type="ARBA" id="ARBA00022448"/>
    </source>
</evidence>
<keyword evidence="4" id="KW-1003">Cell membrane</keyword>
<evidence type="ECO:0000256" key="2">
    <source>
        <dbReference type="ARBA" id="ARBA00007069"/>
    </source>
</evidence>
<organism evidence="10 11">
    <name type="scientific">Candidatus Babela massiliensis</name>
    <dbReference type="NCBI Taxonomy" id="673862"/>
    <lineage>
        <taxon>Bacteria</taxon>
        <taxon>Candidatus Babelota</taxon>
        <taxon>Candidatus Babeliae</taxon>
        <taxon>Candidatus Babeliales</taxon>
        <taxon>Candidatus Babeliaceae</taxon>
        <taxon>Candidatus Babela</taxon>
    </lineage>
</organism>
<evidence type="ECO:0000256" key="6">
    <source>
        <dbReference type="ARBA" id="ARBA00022989"/>
    </source>
</evidence>
<evidence type="ECO:0000313" key="10">
    <source>
        <dbReference type="EMBL" id="CDK30392.1"/>
    </source>
</evidence>
<dbReference type="EMBL" id="HG793133">
    <property type="protein sequence ID" value="CDK30392.1"/>
    <property type="molecule type" value="Genomic_DNA"/>
</dbReference>
<dbReference type="GO" id="GO:0005886">
    <property type="term" value="C:plasma membrane"/>
    <property type="evidence" value="ECO:0007669"/>
    <property type="project" value="UniProtKB-SubCell"/>
</dbReference>
<dbReference type="PANTHER" id="PTHR42929">
    <property type="entry name" value="INNER MEMBRANE ABC TRANSPORTER PERMEASE PROTEIN YDCU-RELATED-RELATED"/>
    <property type="match status" value="1"/>
</dbReference>
<keyword evidence="7 8" id="KW-0472">Membrane</keyword>
<evidence type="ECO:0000256" key="8">
    <source>
        <dbReference type="RuleBase" id="RU363032"/>
    </source>
</evidence>
<dbReference type="OrthoDB" id="9807047at2"/>
<keyword evidence="5 8" id="KW-0812">Transmembrane</keyword>
<dbReference type="KEGG" id="dpb:BABL1_gene_657"/>
<comment type="similarity">
    <text evidence="2">Belongs to the binding-protein-dependent transport system permease family. CysTW subfamily.</text>
</comment>
<comment type="subcellular location">
    <subcellularLocation>
        <location evidence="1 8">Cell membrane</location>
        <topology evidence="1 8">Multi-pass membrane protein</topology>
    </subcellularLocation>
</comment>
<sequence>MKLKEIKKESPFFVVSLGLVWQALFFYLPLIFLIIISFVKYDTENATVFKLTFDNFKFFFKPIYFHIILKSLLIALLNATLCFIFGYPLAYFLAFKAQKFKNFLLFLVILPFWTNFLLHIYAWSYVLDRSGLINSILLSAGIIQEPLELFNSMFAIIIVMLYCYLPFMILPIYSVLERVNKNILEASADLGASIWSTWYKVILPLSISGVISGFSLVFVPTFAEFAIPSLVGGDKYVFVGTVITQYILSGDNFSLGTAFTLIASLSLILFISIIYLIKKKNNKNE</sequence>
<dbReference type="GO" id="GO:0055085">
    <property type="term" value="P:transmembrane transport"/>
    <property type="evidence" value="ECO:0007669"/>
    <property type="project" value="InterPro"/>
</dbReference>
<feature type="transmembrane region" description="Helical" evidence="8">
    <location>
        <begin position="12"/>
        <end position="39"/>
    </location>
</feature>
<name>V6DFM1_9BACT</name>
<feature type="domain" description="ABC transmembrane type-1" evidence="9">
    <location>
        <begin position="68"/>
        <end position="278"/>
    </location>
</feature>
<dbReference type="AlphaFoldDB" id="V6DFM1"/>
<dbReference type="CDD" id="cd06261">
    <property type="entry name" value="TM_PBP2"/>
    <property type="match status" value="1"/>
</dbReference>
<dbReference type="InterPro" id="IPR000515">
    <property type="entry name" value="MetI-like"/>
</dbReference>
<dbReference type="SUPFAM" id="SSF161098">
    <property type="entry name" value="MetI-like"/>
    <property type="match status" value="1"/>
</dbReference>
<keyword evidence="3 8" id="KW-0813">Transport</keyword>
<keyword evidence="11" id="KW-1185">Reference proteome</keyword>
<feature type="transmembrane region" description="Helical" evidence="8">
    <location>
        <begin position="63"/>
        <end position="91"/>
    </location>
</feature>
<gene>
    <name evidence="10" type="primary">potB</name>
    <name evidence="10" type="ORF">BABL1_gene_657</name>
</gene>
<evidence type="ECO:0000256" key="7">
    <source>
        <dbReference type="ARBA" id="ARBA00023136"/>
    </source>
</evidence>
<evidence type="ECO:0000259" key="9">
    <source>
        <dbReference type="PROSITE" id="PS50928"/>
    </source>
</evidence>
<dbReference type="RefSeq" id="WP_023791442.1">
    <property type="nucleotide sequence ID" value="NC_023003.1"/>
</dbReference>
<evidence type="ECO:0000256" key="5">
    <source>
        <dbReference type="ARBA" id="ARBA00022692"/>
    </source>
</evidence>
<keyword evidence="6 8" id="KW-1133">Transmembrane helix</keyword>
<accession>V6DFM1</accession>
<dbReference type="PANTHER" id="PTHR42929:SF1">
    <property type="entry name" value="INNER MEMBRANE ABC TRANSPORTER PERMEASE PROTEIN YDCU-RELATED"/>
    <property type="match status" value="1"/>
</dbReference>
<reference evidence="10 11" key="1">
    <citation type="journal article" date="2015" name="Biol. Direct">
        <title>Babela massiliensis, a representative of a widespread bacterial phylum with unusual adaptations to parasitism in amoebae.</title>
        <authorList>
            <person name="Pagnier I."/>
            <person name="Yutin N."/>
            <person name="Croce O."/>
            <person name="Makarova K.S."/>
            <person name="Wolf Y.I."/>
            <person name="Benamar S."/>
            <person name="Raoult D."/>
            <person name="Koonin E.V."/>
            <person name="La Scola B."/>
        </authorList>
    </citation>
    <scope>NUCLEOTIDE SEQUENCE [LARGE SCALE GENOMIC DNA]</scope>
    <source>
        <strain evidence="11">BABL1</strain>
    </source>
</reference>
<dbReference type="HOGENOM" id="CLU_016047_18_3_7"/>
<evidence type="ECO:0000256" key="4">
    <source>
        <dbReference type="ARBA" id="ARBA00022475"/>
    </source>
</evidence>
<evidence type="ECO:0000256" key="1">
    <source>
        <dbReference type="ARBA" id="ARBA00004651"/>
    </source>
</evidence>
<dbReference type="InterPro" id="IPR035906">
    <property type="entry name" value="MetI-like_sf"/>
</dbReference>
<dbReference type="STRING" id="673862.BABL1_gene_657"/>